<dbReference type="InterPro" id="IPR000485">
    <property type="entry name" value="AsnC-type_HTH_dom"/>
</dbReference>
<keyword evidence="3" id="KW-0804">Transcription</keyword>
<dbReference type="PROSITE" id="PS50956">
    <property type="entry name" value="HTH_ASNC_2"/>
    <property type="match status" value="1"/>
</dbReference>
<dbReference type="SUPFAM" id="SSF54909">
    <property type="entry name" value="Dimeric alpha+beta barrel"/>
    <property type="match status" value="1"/>
</dbReference>
<gene>
    <name evidence="5" type="ORF">OE749_03220</name>
</gene>
<dbReference type="Pfam" id="PF01037">
    <property type="entry name" value="AsnC_trans_reg"/>
    <property type="match status" value="1"/>
</dbReference>
<dbReference type="Gene3D" id="3.30.70.920">
    <property type="match status" value="1"/>
</dbReference>
<dbReference type="InterPro" id="IPR036390">
    <property type="entry name" value="WH_DNA-bd_sf"/>
</dbReference>
<sequence length="163" mass="18562">MSKHPSTKPPRQLDDTDKQILAHLYRDARLTNKDIATAVGLAPSTCLERIKRLQTEGVLKSSRAEVDFNALGGHIQAMISVRMSEHNRETFDRFKHDLLPLPEVISLYHMGGETDFFVHVSVSDSHHLRDFVFNAITTRGEVNHVETSLVYDYDTSETLPRFD</sequence>
<dbReference type="InterPro" id="IPR019888">
    <property type="entry name" value="Tscrpt_reg_AsnC-like"/>
</dbReference>
<evidence type="ECO:0000256" key="1">
    <source>
        <dbReference type="ARBA" id="ARBA00023015"/>
    </source>
</evidence>
<evidence type="ECO:0000313" key="5">
    <source>
        <dbReference type="EMBL" id="MCV2883712.1"/>
    </source>
</evidence>
<dbReference type="PANTHER" id="PTHR30154:SF54">
    <property type="entry name" value="POSSIBLE TRANSCRIPTIONAL REGULATORY PROTEIN (PROBABLY LRP_ASNC-FAMILY)"/>
    <property type="match status" value="1"/>
</dbReference>
<protein>
    <submittedName>
        <fullName evidence="5">Lrp/AsnC family transcriptional regulator</fullName>
    </submittedName>
</protein>
<evidence type="ECO:0000256" key="2">
    <source>
        <dbReference type="ARBA" id="ARBA00023125"/>
    </source>
</evidence>
<dbReference type="PANTHER" id="PTHR30154">
    <property type="entry name" value="LEUCINE-RESPONSIVE REGULATORY PROTEIN"/>
    <property type="match status" value="1"/>
</dbReference>
<dbReference type="Gene3D" id="1.10.10.10">
    <property type="entry name" value="Winged helix-like DNA-binding domain superfamily/Winged helix DNA-binding domain"/>
    <property type="match status" value="1"/>
</dbReference>
<dbReference type="RefSeq" id="WP_263710908.1">
    <property type="nucleotide sequence ID" value="NZ_JAOWKX010000001.1"/>
</dbReference>
<dbReference type="InterPro" id="IPR019887">
    <property type="entry name" value="Tscrpt_reg_AsnC/Lrp_C"/>
</dbReference>
<dbReference type="CDD" id="cd00090">
    <property type="entry name" value="HTH_ARSR"/>
    <property type="match status" value="1"/>
</dbReference>
<reference evidence="5 6" key="1">
    <citation type="submission" date="2022-10" db="EMBL/GenBank/DDBJ databases">
        <title>Aestuariibacter sp. AA17 isolated from Montipora capitata coral fragment.</title>
        <authorList>
            <person name="Emsley S.A."/>
            <person name="Pfannmuller K.M."/>
            <person name="Loughran R.M."/>
            <person name="Shlafstein M."/>
            <person name="Papke E."/>
            <person name="Saw J.H."/>
            <person name="Ushijima B."/>
            <person name="Videau P."/>
        </authorList>
    </citation>
    <scope>NUCLEOTIDE SEQUENCE [LARGE SCALE GENOMIC DNA]</scope>
    <source>
        <strain evidence="5 6">AA17</strain>
    </source>
</reference>
<evidence type="ECO:0000313" key="6">
    <source>
        <dbReference type="Proteomes" id="UP001652504"/>
    </source>
</evidence>
<keyword evidence="2" id="KW-0238">DNA-binding</keyword>
<evidence type="ECO:0000256" key="3">
    <source>
        <dbReference type="ARBA" id="ARBA00023163"/>
    </source>
</evidence>
<organism evidence="5 6">
    <name type="scientific">Fluctibacter corallii</name>
    <dbReference type="NCBI Taxonomy" id="2984329"/>
    <lineage>
        <taxon>Bacteria</taxon>
        <taxon>Pseudomonadati</taxon>
        <taxon>Pseudomonadota</taxon>
        <taxon>Gammaproteobacteria</taxon>
        <taxon>Alteromonadales</taxon>
        <taxon>Alteromonadaceae</taxon>
        <taxon>Fluctibacter</taxon>
    </lineage>
</organism>
<dbReference type="InterPro" id="IPR036388">
    <property type="entry name" value="WH-like_DNA-bd_sf"/>
</dbReference>
<keyword evidence="1" id="KW-0805">Transcription regulation</keyword>
<evidence type="ECO:0000259" key="4">
    <source>
        <dbReference type="PROSITE" id="PS50956"/>
    </source>
</evidence>
<proteinExistence type="predicted"/>
<dbReference type="PRINTS" id="PR00033">
    <property type="entry name" value="HTHASNC"/>
</dbReference>
<dbReference type="InterPro" id="IPR011991">
    <property type="entry name" value="ArsR-like_HTH"/>
</dbReference>
<dbReference type="Proteomes" id="UP001652504">
    <property type="component" value="Unassembled WGS sequence"/>
</dbReference>
<dbReference type="InterPro" id="IPR011008">
    <property type="entry name" value="Dimeric_a/b-barrel"/>
</dbReference>
<dbReference type="SMART" id="SM00344">
    <property type="entry name" value="HTH_ASNC"/>
    <property type="match status" value="1"/>
</dbReference>
<dbReference type="Pfam" id="PF13412">
    <property type="entry name" value="HTH_24"/>
    <property type="match status" value="1"/>
</dbReference>
<accession>A0ABT3A544</accession>
<feature type="domain" description="HTH asnC-type" evidence="4">
    <location>
        <begin position="13"/>
        <end position="75"/>
    </location>
</feature>
<comment type="caution">
    <text evidence="5">The sequence shown here is derived from an EMBL/GenBank/DDBJ whole genome shotgun (WGS) entry which is preliminary data.</text>
</comment>
<dbReference type="SUPFAM" id="SSF46785">
    <property type="entry name" value="Winged helix' DNA-binding domain"/>
    <property type="match status" value="1"/>
</dbReference>
<keyword evidence="6" id="KW-1185">Reference proteome</keyword>
<name>A0ABT3A544_9ALTE</name>
<dbReference type="EMBL" id="JAOWKX010000001">
    <property type="protein sequence ID" value="MCV2883712.1"/>
    <property type="molecule type" value="Genomic_DNA"/>
</dbReference>